<keyword evidence="3 5" id="KW-0378">Hydrolase</keyword>
<dbReference type="InterPro" id="IPR006046">
    <property type="entry name" value="Alpha_amylase"/>
</dbReference>
<sequence length="544" mass="63305">MIKNLKNKVVYQIFVRSFFDSNNDGNGDILGIYHKLDYLHSLGIDAIWLTPIYETNFVDAGYDVLDYKSVWSKFGSLEDFKKLAKKARELRIDLIIDVVLNHVSSQHSWFQKAIESVENKEHNYFIWREKLSPEEAKASSIFGGSAWEWQPDVQKYYFHLFSKDQVDLNWAHPDTQSAFVDIIDFWYDLGVRGFRLDAIKHVAKTFDDVEKNPYFSWCQGASDYLEKFNQLAFANKPDAYTFGEASGINVEELIKYGTGSKPLANNFFNFSWWWIGWSNKTGRNGFNANWDYKDFLKAQIPFQHNPEIPVSLTSNFLSNHDTSRAISRWGNYPFFWQESAKTLAFLLFSMRGIPIIYYGEEIGLSNSYFEKRADFIDIDMKNAFDSLVDKEKIYSESEMMIYANINSRDAGRGPMQWNSSEFKGFSQKKPWINFGLDDPKMNVESQISDPNSILNFYKKLIELYKNQLRDFLVDGSAKLEILDGGICQISREFKGEKVIFYLNFTKNELEFNGKISGDLILSSYQDLKKPTTIFRPFESILVKE</sequence>
<comment type="similarity">
    <text evidence="1 2">Belongs to the glycosyl hydrolase 13 family.</text>
</comment>
<dbReference type="RefSeq" id="WP_044635538.1">
    <property type="nucleotide sequence ID" value="NZ_CP007229.1"/>
</dbReference>
<accession>A0AAJ5TCU0</accession>
<dbReference type="Gene3D" id="3.20.20.80">
    <property type="entry name" value="Glycosidases"/>
    <property type="match status" value="1"/>
</dbReference>
<evidence type="ECO:0000256" key="1">
    <source>
        <dbReference type="ARBA" id="ARBA00008061"/>
    </source>
</evidence>
<proteinExistence type="inferred from homology"/>
<dbReference type="EMBL" id="LR214971">
    <property type="protein sequence ID" value="VEU62123.1"/>
    <property type="molecule type" value="Genomic_DNA"/>
</dbReference>
<reference evidence="5 6" key="1">
    <citation type="submission" date="2019-01" db="EMBL/GenBank/DDBJ databases">
        <authorList>
            <consortium name="Pathogen Informatics"/>
        </authorList>
    </citation>
    <scope>NUCLEOTIDE SEQUENCE [LARGE SCALE GENOMIC DNA]</scope>
    <source>
        <strain evidence="5 6">NCTC10125</strain>
    </source>
</reference>
<evidence type="ECO:0000313" key="6">
    <source>
        <dbReference type="Proteomes" id="UP000289629"/>
    </source>
</evidence>
<dbReference type="GO" id="GO:0004556">
    <property type="term" value="F:alpha-amylase activity"/>
    <property type="evidence" value="ECO:0007669"/>
    <property type="project" value="UniProtKB-UniRule"/>
</dbReference>
<dbReference type="Proteomes" id="UP000289629">
    <property type="component" value="Chromosome"/>
</dbReference>
<keyword evidence="3 5" id="KW-0326">Glycosidase</keyword>
<dbReference type="Gene3D" id="3.90.400.10">
    <property type="entry name" value="Oligo-1,6-glucosidase, Domain 2"/>
    <property type="match status" value="1"/>
</dbReference>
<dbReference type="SUPFAM" id="SSF51445">
    <property type="entry name" value="(Trans)glycosidases"/>
    <property type="match status" value="1"/>
</dbReference>
<dbReference type="EC" id="3.2.1.1" evidence="3"/>
<dbReference type="InterPro" id="IPR045857">
    <property type="entry name" value="O16G_dom_2"/>
</dbReference>
<protein>
    <recommendedName>
        <fullName evidence="3">Alpha-amylase</fullName>
        <ecNumber evidence="3">3.2.1.1</ecNumber>
    </recommendedName>
</protein>
<dbReference type="SMART" id="SM00642">
    <property type="entry name" value="Aamy"/>
    <property type="match status" value="1"/>
</dbReference>
<dbReference type="InterPro" id="IPR006047">
    <property type="entry name" value="GH13_cat_dom"/>
</dbReference>
<dbReference type="GO" id="GO:0009313">
    <property type="term" value="P:oligosaccharide catabolic process"/>
    <property type="evidence" value="ECO:0007669"/>
    <property type="project" value="TreeGrafter"/>
</dbReference>
<evidence type="ECO:0000256" key="2">
    <source>
        <dbReference type="RuleBase" id="RU003615"/>
    </source>
</evidence>
<evidence type="ECO:0000256" key="3">
    <source>
        <dbReference type="RuleBase" id="RU361134"/>
    </source>
</evidence>
<dbReference type="PANTHER" id="PTHR10357:SF179">
    <property type="entry name" value="NEUTRAL AND BASIC AMINO ACID TRANSPORT PROTEIN RBAT"/>
    <property type="match status" value="1"/>
</dbReference>
<dbReference type="PANTHER" id="PTHR10357">
    <property type="entry name" value="ALPHA-AMYLASE FAMILY MEMBER"/>
    <property type="match status" value="1"/>
</dbReference>
<evidence type="ECO:0000313" key="5">
    <source>
        <dbReference type="EMBL" id="VEU62123.1"/>
    </source>
</evidence>
<keyword evidence="3" id="KW-0119">Carbohydrate metabolism</keyword>
<name>A0AAJ5TCU0_9BACT</name>
<organism evidence="5 6">
    <name type="scientific">Mesomycoplasma dispar</name>
    <dbReference type="NCBI Taxonomy" id="86660"/>
    <lineage>
        <taxon>Bacteria</taxon>
        <taxon>Bacillati</taxon>
        <taxon>Mycoplasmatota</taxon>
        <taxon>Mycoplasmoidales</taxon>
        <taxon>Metamycoplasmataceae</taxon>
        <taxon>Mesomycoplasma</taxon>
    </lineage>
</organism>
<dbReference type="InterPro" id="IPR017853">
    <property type="entry name" value="GH"/>
</dbReference>
<feature type="domain" description="Glycosyl hydrolase family 13 catalytic" evidence="4">
    <location>
        <begin position="12"/>
        <end position="412"/>
    </location>
</feature>
<dbReference type="PRINTS" id="PR00110">
    <property type="entry name" value="ALPHAAMYLASE"/>
</dbReference>
<comment type="catalytic activity">
    <reaction evidence="3">
        <text>Endohydrolysis of (1-&gt;4)-alpha-D-glucosidic linkages in polysaccharides containing three or more (1-&gt;4)-alpha-linked D-glucose units.</text>
        <dbReference type="EC" id="3.2.1.1"/>
    </reaction>
</comment>
<dbReference type="AlphaFoldDB" id="A0AAJ5TCU0"/>
<dbReference type="GO" id="GO:0043169">
    <property type="term" value="F:cation binding"/>
    <property type="evidence" value="ECO:0007669"/>
    <property type="project" value="InterPro"/>
</dbReference>
<gene>
    <name evidence="5" type="primary">malL</name>
    <name evidence="5" type="ORF">NCTC10125_00549</name>
</gene>
<dbReference type="Pfam" id="PF00128">
    <property type="entry name" value="Alpha-amylase"/>
    <property type="match status" value="1"/>
</dbReference>
<evidence type="ECO:0000259" key="4">
    <source>
        <dbReference type="SMART" id="SM00642"/>
    </source>
</evidence>